<dbReference type="InterPro" id="IPR011047">
    <property type="entry name" value="Quinoprotein_ADH-like_sf"/>
</dbReference>
<dbReference type="SMART" id="SM00564">
    <property type="entry name" value="PQQ"/>
    <property type="match status" value="3"/>
</dbReference>
<dbReference type="Gene3D" id="2.130.10.10">
    <property type="entry name" value="YVTN repeat-like/Quinoprotein amine dehydrogenase"/>
    <property type="match status" value="1"/>
</dbReference>
<feature type="domain" description="Pyrrolo-quinoline quinone repeat" evidence="2">
    <location>
        <begin position="86"/>
        <end position="320"/>
    </location>
</feature>
<feature type="signal peptide" evidence="1">
    <location>
        <begin position="1"/>
        <end position="20"/>
    </location>
</feature>
<name>A0A2K8KYM3_MARES</name>
<sequence>MLSQRLKLPFLIGTALILSACSTGFFTSEEIEEKAVLTVDSEISVAWSIDLDQRRPASPSGMSNPAVVQGEHGEVIVAGAQDRRARVFNTNGSEIQRIALSAPGESGGLQLANGLVVVGDVDGKLFGLDINTGIVAWRVELPSSVMSRPVPVGDDFIVQTENNQVFRFTPNGVKVWSYSGPLGGLGMQIQPSPVVHRDHVYIAMKNGDVVALKADNGSFLWQRQLLLNNNATVLSELKVPAATPVLILAELSGRHEDMLAVPIFQGEIFFLSLLDGSTLMNRVISTKSSPLQVGKQIYVADAKGALSMLDASGGETLWKQELSNGELAGPVLWHKNLWVADEFGKVFRLSLDGKLLGMVELAGRIDLAPVVSSDGVMVRNNLGTLFKLR</sequence>
<dbReference type="OrthoDB" id="5294673at2"/>
<proteinExistence type="predicted"/>
<protein>
    <submittedName>
        <fullName evidence="3">Beta-barrel assembly machine subunit BamB</fullName>
    </submittedName>
</protein>
<evidence type="ECO:0000313" key="4">
    <source>
        <dbReference type="Proteomes" id="UP000231701"/>
    </source>
</evidence>
<reference evidence="3 4" key="1">
    <citation type="submission" date="2016-12" db="EMBL/GenBank/DDBJ databases">
        <title>Isolation and genomic insights into novel planktonic Zetaproteobacteria from stratified waters of the Chesapeake Bay.</title>
        <authorList>
            <person name="McAllister S.M."/>
            <person name="Kato S."/>
            <person name="Chan C.S."/>
            <person name="Chiu B.K."/>
            <person name="Field E.K."/>
        </authorList>
    </citation>
    <scope>NUCLEOTIDE SEQUENCE [LARGE SCALE GENOMIC DNA]</scope>
    <source>
        <strain evidence="3 4">CP-5</strain>
    </source>
</reference>
<dbReference type="InterPro" id="IPR002372">
    <property type="entry name" value="PQQ_rpt_dom"/>
</dbReference>
<dbReference type="PANTHER" id="PTHR34512:SF30">
    <property type="entry name" value="OUTER MEMBRANE PROTEIN ASSEMBLY FACTOR BAMB"/>
    <property type="match status" value="1"/>
</dbReference>
<feature type="chain" id="PRO_5014687914" evidence="1">
    <location>
        <begin position="21"/>
        <end position="389"/>
    </location>
</feature>
<evidence type="ECO:0000313" key="3">
    <source>
        <dbReference type="EMBL" id="ATX79872.1"/>
    </source>
</evidence>
<evidence type="ECO:0000256" key="1">
    <source>
        <dbReference type="SAM" id="SignalP"/>
    </source>
</evidence>
<organism evidence="3 4">
    <name type="scientific">Mariprofundus aestuarium</name>
    <dbReference type="NCBI Taxonomy" id="1921086"/>
    <lineage>
        <taxon>Bacteria</taxon>
        <taxon>Pseudomonadati</taxon>
        <taxon>Pseudomonadota</taxon>
        <taxon>Candidatius Mariprofundia</taxon>
        <taxon>Mariprofundales</taxon>
        <taxon>Mariprofundaceae</taxon>
        <taxon>Mariprofundus</taxon>
    </lineage>
</organism>
<dbReference type="Proteomes" id="UP000231701">
    <property type="component" value="Chromosome"/>
</dbReference>
<gene>
    <name evidence="3" type="ORF">Ga0123461_1458</name>
</gene>
<dbReference type="PROSITE" id="PS51257">
    <property type="entry name" value="PROKAR_LIPOPROTEIN"/>
    <property type="match status" value="1"/>
</dbReference>
<evidence type="ECO:0000259" key="2">
    <source>
        <dbReference type="Pfam" id="PF13360"/>
    </source>
</evidence>
<dbReference type="SUPFAM" id="SSF50998">
    <property type="entry name" value="Quinoprotein alcohol dehydrogenase-like"/>
    <property type="match status" value="1"/>
</dbReference>
<dbReference type="EMBL" id="CP018799">
    <property type="protein sequence ID" value="ATX79872.1"/>
    <property type="molecule type" value="Genomic_DNA"/>
</dbReference>
<dbReference type="InterPro" id="IPR015943">
    <property type="entry name" value="WD40/YVTN_repeat-like_dom_sf"/>
</dbReference>
<dbReference type="KEGG" id="maes:Ga0123461_1458"/>
<keyword evidence="4" id="KW-1185">Reference proteome</keyword>
<dbReference type="InterPro" id="IPR018391">
    <property type="entry name" value="PQQ_b-propeller_rpt"/>
</dbReference>
<keyword evidence="1" id="KW-0732">Signal</keyword>
<accession>A0A2K8KYM3</accession>
<dbReference type="Pfam" id="PF13360">
    <property type="entry name" value="PQQ_2"/>
    <property type="match status" value="1"/>
</dbReference>
<dbReference type="AlphaFoldDB" id="A0A2K8KYM3"/>
<dbReference type="PANTHER" id="PTHR34512">
    <property type="entry name" value="CELL SURFACE PROTEIN"/>
    <property type="match status" value="1"/>
</dbReference>